<reference evidence="2" key="1">
    <citation type="submission" date="2020-12" db="EMBL/GenBank/DDBJ databases">
        <title>Leucobacter sp. CAS2, isolated from Chromium sludge.</title>
        <authorList>
            <person name="Xu Z."/>
        </authorList>
    </citation>
    <scope>NUCLEOTIDE SEQUENCE</scope>
    <source>
        <strain evidence="2">CSA2</strain>
    </source>
</reference>
<dbReference type="GO" id="GO:0016020">
    <property type="term" value="C:membrane"/>
    <property type="evidence" value="ECO:0007669"/>
    <property type="project" value="TreeGrafter"/>
</dbReference>
<dbReference type="PANTHER" id="PTHR12242:SF1">
    <property type="entry name" value="MYND-TYPE DOMAIN-CONTAINING PROTEIN"/>
    <property type="match status" value="1"/>
</dbReference>
<feature type="transmembrane region" description="Helical" evidence="1">
    <location>
        <begin position="202"/>
        <end position="228"/>
    </location>
</feature>
<dbReference type="RefSeq" id="WP_200132040.1">
    <property type="nucleotide sequence ID" value="NZ_JAEHOI010000006.1"/>
</dbReference>
<feature type="transmembrane region" description="Helical" evidence="1">
    <location>
        <begin position="52"/>
        <end position="75"/>
    </location>
</feature>
<proteinExistence type="predicted"/>
<dbReference type="AlphaFoldDB" id="A0A934QDJ8"/>
<evidence type="ECO:0000256" key="1">
    <source>
        <dbReference type="SAM" id="Phobius"/>
    </source>
</evidence>
<sequence length="240" mass="25872">MSIGARTTDTPLVAGGAVADRGIALVFRVLAALVIALGLARSLDLFTAQPNWLAMLYFTQLSNLLCLIWMVIAATGTARDLRARGRGGTSTPSARWAAALMHAITVTMLIYIVVLVPTYDPSSGDDPPFTLTDTLVHVVTPCLIILDWLLFTPKGRIRWFDPLLWVLIPYAYLAFALIYGGFGGRFESGDTFAYPFLDVATLGVGGVASWVAALTVALLAVAYVYVVIDKVLGRVFSREA</sequence>
<organism evidence="2 3">
    <name type="scientific">Leucobacter edaphi</name>
    <dbReference type="NCBI Taxonomy" id="2796472"/>
    <lineage>
        <taxon>Bacteria</taxon>
        <taxon>Bacillati</taxon>
        <taxon>Actinomycetota</taxon>
        <taxon>Actinomycetes</taxon>
        <taxon>Micrococcales</taxon>
        <taxon>Microbacteriaceae</taxon>
        <taxon>Leucobacter</taxon>
    </lineage>
</organism>
<dbReference type="InterPro" id="IPR049713">
    <property type="entry name" value="Pr6Pr-like"/>
</dbReference>
<dbReference type="EMBL" id="JAEHOI010000006">
    <property type="protein sequence ID" value="MBK0421825.1"/>
    <property type="molecule type" value="Genomic_DNA"/>
</dbReference>
<evidence type="ECO:0000313" key="2">
    <source>
        <dbReference type="EMBL" id="MBK0421825.1"/>
    </source>
</evidence>
<dbReference type="NCBIfam" id="NF038065">
    <property type="entry name" value="Pr6Pr"/>
    <property type="match status" value="1"/>
</dbReference>
<feature type="transmembrane region" description="Helical" evidence="1">
    <location>
        <begin position="163"/>
        <end position="182"/>
    </location>
</feature>
<keyword evidence="1" id="KW-1133">Transmembrane helix</keyword>
<comment type="caution">
    <text evidence="2">The sequence shown here is derived from an EMBL/GenBank/DDBJ whole genome shotgun (WGS) entry which is preliminary data.</text>
</comment>
<keyword evidence="1" id="KW-0812">Transmembrane</keyword>
<protein>
    <submittedName>
        <fullName evidence="2">Pr6Pr family membrane protein</fullName>
    </submittedName>
</protein>
<gene>
    <name evidence="2" type="ORF">JD292_07035</name>
</gene>
<feature type="transmembrane region" description="Helical" evidence="1">
    <location>
        <begin position="96"/>
        <end position="114"/>
    </location>
</feature>
<feature type="transmembrane region" description="Helical" evidence="1">
    <location>
        <begin position="134"/>
        <end position="151"/>
    </location>
</feature>
<dbReference type="PANTHER" id="PTHR12242">
    <property type="entry name" value="OS02G0130600 PROTEIN-RELATED"/>
    <property type="match status" value="1"/>
</dbReference>
<name>A0A934QDJ8_9MICO</name>
<feature type="transmembrane region" description="Helical" evidence="1">
    <location>
        <begin position="21"/>
        <end position="40"/>
    </location>
</feature>
<evidence type="ECO:0000313" key="3">
    <source>
        <dbReference type="Proteomes" id="UP000618733"/>
    </source>
</evidence>
<accession>A0A934QDJ8</accession>
<keyword evidence="1" id="KW-0472">Membrane</keyword>
<dbReference type="Proteomes" id="UP000618733">
    <property type="component" value="Unassembled WGS sequence"/>
</dbReference>
<keyword evidence="3" id="KW-1185">Reference proteome</keyword>